<proteinExistence type="predicted"/>
<organism evidence="2 3">
    <name type="scientific">Ceratodon purpureus</name>
    <name type="common">Fire moss</name>
    <name type="synonym">Dicranum purpureum</name>
    <dbReference type="NCBI Taxonomy" id="3225"/>
    <lineage>
        <taxon>Eukaryota</taxon>
        <taxon>Viridiplantae</taxon>
        <taxon>Streptophyta</taxon>
        <taxon>Embryophyta</taxon>
        <taxon>Bryophyta</taxon>
        <taxon>Bryophytina</taxon>
        <taxon>Bryopsida</taxon>
        <taxon>Dicranidae</taxon>
        <taxon>Pseudoditrichales</taxon>
        <taxon>Ditrichaceae</taxon>
        <taxon>Ceratodon</taxon>
    </lineage>
</organism>
<feature type="signal peptide" evidence="1">
    <location>
        <begin position="1"/>
        <end position="26"/>
    </location>
</feature>
<dbReference type="Proteomes" id="UP000822688">
    <property type="component" value="Chromosome 1"/>
</dbReference>
<feature type="chain" id="PRO_5035867436" description="Secreted protein" evidence="1">
    <location>
        <begin position="27"/>
        <end position="72"/>
    </location>
</feature>
<dbReference type="EMBL" id="CM026421">
    <property type="protein sequence ID" value="KAG0592501.1"/>
    <property type="molecule type" value="Genomic_DNA"/>
</dbReference>
<sequence length="72" mass="8068">MALVNENCGILCAVFCRFSLVISSTAMWTDRDCELAGLGEAKCSMLLNLLCLRHSHYGSADLTVVRLFLKRW</sequence>
<evidence type="ECO:0000313" key="2">
    <source>
        <dbReference type="EMBL" id="KAG0592501.1"/>
    </source>
</evidence>
<comment type="caution">
    <text evidence="2">The sequence shown here is derived from an EMBL/GenBank/DDBJ whole genome shotgun (WGS) entry which is preliminary data.</text>
</comment>
<reference evidence="2" key="1">
    <citation type="submission" date="2020-06" db="EMBL/GenBank/DDBJ databases">
        <title>WGS assembly of Ceratodon purpureus strain R40.</title>
        <authorList>
            <person name="Carey S.B."/>
            <person name="Jenkins J."/>
            <person name="Shu S."/>
            <person name="Lovell J.T."/>
            <person name="Sreedasyam A."/>
            <person name="Maumus F."/>
            <person name="Tiley G.P."/>
            <person name="Fernandez-Pozo N."/>
            <person name="Barry K."/>
            <person name="Chen C."/>
            <person name="Wang M."/>
            <person name="Lipzen A."/>
            <person name="Daum C."/>
            <person name="Saski C.A."/>
            <person name="Payton A.C."/>
            <person name="Mcbreen J.C."/>
            <person name="Conrad R.E."/>
            <person name="Kollar L.M."/>
            <person name="Olsson S."/>
            <person name="Huttunen S."/>
            <person name="Landis J.B."/>
            <person name="Wickett N.J."/>
            <person name="Johnson M.G."/>
            <person name="Rensing S.A."/>
            <person name="Grimwood J."/>
            <person name="Schmutz J."/>
            <person name="Mcdaniel S.F."/>
        </authorList>
    </citation>
    <scope>NUCLEOTIDE SEQUENCE</scope>
    <source>
        <strain evidence="2">R40</strain>
    </source>
</reference>
<accession>A0A8T0JCR4</accession>
<dbReference type="AlphaFoldDB" id="A0A8T0JCR4"/>
<keyword evidence="1" id="KW-0732">Signal</keyword>
<name>A0A8T0JCR4_CERPU</name>
<evidence type="ECO:0000313" key="3">
    <source>
        <dbReference type="Proteomes" id="UP000822688"/>
    </source>
</evidence>
<evidence type="ECO:0000256" key="1">
    <source>
        <dbReference type="SAM" id="SignalP"/>
    </source>
</evidence>
<protein>
    <recommendedName>
        <fullName evidence="4">Secreted protein</fullName>
    </recommendedName>
</protein>
<gene>
    <name evidence="2" type="ORF">KC19_1G257400</name>
</gene>
<evidence type="ECO:0008006" key="4">
    <source>
        <dbReference type="Google" id="ProtNLM"/>
    </source>
</evidence>
<keyword evidence="3" id="KW-1185">Reference proteome</keyword>